<keyword evidence="1" id="KW-0472">Membrane</keyword>
<dbReference type="Proteomes" id="UP000031737">
    <property type="component" value="Unassembled WGS sequence"/>
</dbReference>
<evidence type="ECO:0000313" key="3">
    <source>
        <dbReference type="Proteomes" id="UP000031737"/>
    </source>
</evidence>
<feature type="transmembrane region" description="Helical" evidence="1">
    <location>
        <begin position="56"/>
        <end position="76"/>
    </location>
</feature>
<proteinExistence type="predicted"/>
<reference evidence="2 3" key="1">
    <citation type="submission" date="2013-07" db="EMBL/GenBank/DDBJ databases">
        <authorList>
            <person name="Stoco P.H."/>
            <person name="Wagner G."/>
            <person name="Gerber A."/>
            <person name="Zaha A."/>
            <person name="Thompson C."/>
            <person name="Bartholomeu D.C."/>
            <person name="Luckemeyer D.D."/>
            <person name="Bahia D."/>
            <person name="Loreto E."/>
            <person name="Prestes E.B."/>
            <person name="Lima F.M."/>
            <person name="Rodrigues-Luiz G."/>
            <person name="Vallejo G.A."/>
            <person name="Filho J.F."/>
            <person name="Monteiro K.M."/>
            <person name="Tyler K.M."/>
            <person name="de Almeida L.G."/>
            <person name="Ortiz M.F."/>
            <person name="Siervo M.A."/>
            <person name="de Moraes M.H."/>
            <person name="Cunha O.L."/>
            <person name="Mendonca-Neto R."/>
            <person name="Silva R."/>
            <person name="Teixeira S.M."/>
            <person name="Murta S.M."/>
            <person name="Sincero T.C."/>
            <person name="Mendes T.A."/>
            <person name="Urmenyi T.P."/>
            <person name="Silva V.G."/>
            <person name="da Rocha W.D."/>
            <person name="Andersson B."/>
            <person name="Romanha A.J."/>
            <person name="Steindel M."/>
            <person name="de Vasconcelos A.T."/>
            <person name="Grisard E.C."/>
        </authorList>
    </citation>
    <scope>NUCLEOTIDE SEQUENCE [LARGE SCALE GENOMIC DNA]</scope>
    <source>
        <strain evidence="2 3">SC58</strain>
    </source>
</reference>
<dbReference type="AlphaFoldDB" id="A0A061ISR8"/>
<evidence type="ECO:0000313" key="2">
    <source>
        <dbReference type="EMBL" id="ESL04821.1"/>
    </source>
</evidence>
<name>A0A061ISR8_TRYRA</name>
<keyword evidence="1" id="KW-1133">Transmembrane helix</keyword>
<sequence length="93" mass="10470">MFLFLIFHPHLSHSRSWVAGFFCYLCVSIAALADEGENIHASETKSGKICRGVKELNFKAFLLLLLLTLLLLLLFACHCCHKALWGCLRVCVC</sequence>
<protein>
    <submittedName>
        <fullName evidence="2">Uncharacterized protein</fullName>
    </submittedName>
</protein>
<gene>
    <name evidence="2" type="ORF">TRSC58_07650</name>
</gene>
<organism evidence="2 3">
    <name type="scientific">Trypanosoma rangeli SC58</name>
    <dbReference type="NCBI Taxonomy" id="429131"/>
    <lineage>
        <taxon>Eukaryota</taxon>
        <taxon>Discoba</taxon>
        <taxon>Euglenozoa</taxon>
        <taxon>Kinetoplastea</taxon>
        <taxon>Metakinetoplastina</taxon>
        <taxon>Trypanosomatida</taxon>
        <taxon>Trypanosomatidae</taxon>
        <taxon>Trypanosoma</taxon>
        <taxon>Herpetosoma</taxon>
    </lineage>
</organism>
<dbReference type="EMBL" id="AUPL01008514">
    <property type="protein sequence ID" value="ESL04821.1"/>
    <property type="molecule type" value="Genomic_DNA"/>
</dbReference>
<evidence type="ECO:0000256" key="1">
    <source>
        <dbReference type="SAM" id="Phobius"/>
    </source>
</evidence>
<dbReference type="VEuPathDB" id="TriTrypDB:TRSC58_07650"/>
<accession>A0A061ISR8</accession>
<keyword evidence="3" id="KW-1185">Reference proteome</keyword>
<comment type="caution">
    <text evidence="2">The sequence shown here is derived from an EMBL/GenBank/DDBJ whole genome shotgun (WGS) entry which is preliminary data.</text>
</comment>
<keyword evidence="1" id="KW-0812">Transmembrane</keyword>